<dbReference type="Proteomes" id="UP001183535">
    <property type="component" value="Unassembled WGS sequence"/>
</dbReference>
<dbReference type="InterPro" id="IPR036514">
    <property type="entry name" value="SGNH_hydro_sf"/>
</dbReference>
<dbReference type="InterPro" id="IPR013830">
    <property type="entry name" value="SGNH_hydro"/>
</dbReference>
<feature type="signal peptide" evidence="3">
    <location>
        <begin position="1"/>
        <end position="35"/>
    </location>
</feature>
<dbReference type="PANTHER" id="PTHR37981:SF1">
    <property type="entry name" value="SGNH HYDROLASE-TYPE ESTERASE DOMAIN-CONTAINING PROTEIN"/>
    <property type="match status" value="1"/>
</dbReference>
<protein>
    <submittedName>
        <fullName evidence="5">SGNH/GDSL hydrolase family protein</fullName>
        <ecNumber evidence="5">3.1.-.-</ecNumber>
    </submittedName>
</protein>
<keyword evidence="6" id="KW-1185">Reference proteome</keyword>
<evidence type="ECO:0000256" key="2">
    <source>
        <dbReference type="PIRSR" id="PIRSR637460-2"/>
    </source>
</evidence>
<dbReference type="Gene3D" id="3.40.50.1110">
    <property type="entry name" value="SGNH hydrolase"/>
    <property type="match status" value="1"/>
</dbReference>
<keyword evidence="5" id="KW-0378">Hydrolase</keyword>
<proteinExistence type="predicted"/>
<evidence type="ECO:0000259" key="4">
    <source>
        <dbReference type="Pfam" id="PF13472"/>
    </source>
</evidence>
<feature type="active site" description="Nucleophile" evidence="1">
    <location>
        <position position="52"/>
    </location>
</feature>
<reference evidence="6" key="1">
    <citation type="submission" date="2023-07" db="EMBL/GenBank/DDBJ databases">
        <title>30 novel species of actinomycetes from the DSMZ collection.</title>
        <authorList>
            <person name="Nouioui I."/>
        </authorList>
    </citation>
    <scope>NUCLEOTIDE SEQUENCE [LARGE SCALE GENOMIC DNA]</scope>
    <source>
        <strain evidence="6">DSM 41981</strain>
    </source>
</reference>
<dbReference type="InterPro" id="IPR037460">
    <property type="entry name" value="SEST-like"/>
</dbReference>
<evidence type="ECO:0000256" key="3">
    <source>
        <dbReference type="SAM" id="SignalP"/>
    </source>
</evidence>
<keyword evidence="2" id="KW-1015">Disulfide bond</keyword>
<dbReference type="EC" id="3.1.-.-" evidence="5"/>
<organism evidence="5 6">
    <name type="scientific">Streptomyces doudnae</name>
    <dbReference type="NCBI Taxonomy" id="3075536"/>
    <lineage>
        <taxon>Bacteria</taxon>
        <taxon>Bacillati</taxon>
        <taxon>Actinomycetota</taxon>
        <taxon>Actinomycetes</taxon>
        <taxon>Kitasatosporales</taxon>
        <taxon>Streptomycetaceae</taxon>
        <taxon>Streptomyces</taxon>
    </lineage>
</organism>
<feature type="chain" id="PRO_5044824750" evidence="3">
    <location>
        <begin position="36"/>
        <end position="354"/>
    </location>
</feature>
<dbReference type="Pfam" id="PF13472">
    <property type="entry name" value="Lipase_GDSL_2"/>
    <property type="match status" value="1"/>
</dbReference>
<comment type="caution">
    <text evidence="5">The sequence shown here is derived from an EMBL/GenBank/DDBJ whole genome shotgun (WGS) entry which is preliminary data.</text>
</comment>
<dbReference type="PANTHER" id="PTHR37981">
    <property type="entry name" value="LIPASE 2"/>
    <property type="match status" value="1"/>
</dbReference>
<dbReference type="EMBL" id="JAVRES010000008">
    <property type="protein sequence ID" value="MDT0436596.1"/>
    <property type="molecule type" value="Genomic_DNA"/>
</dbReference>
<feature type="domain" description="SGNH hydrolase-type esterase" evidence="4">
    <location>
        <begin position="48"/>
        <end position="329"/>
    </location>
</feature>
<evidence type="ECO:0000256" key="1">
    <source>
        <dbReference type="PIRSR" id="PIRSR637460-1"/>
    </source>
</evidence>
<dbReference type="AlphaFoldDB" id="A0ABD5EPR5"/>
<feature type="disulfide bond" evidence="2">
    <location>
        <begin position="68"/>
        <end position="92"/>
    </location>
</feature>
<evidence type="ECO:0000313" key="6">
    <source>
        <dbReference type="Proteomes" id="UP001183535"/>
    </source>
</evidence>
<dbReference type="CDD" id="cd01823">
    <property type="entry name" value="SEST_like"/>
    <property type="match status" value="1"/>
</dbReference>
<name>A0ABD5EPR5_9ACTN</name>
<gene>
    <name evidence="5" type="ORF">RM877_18080</name>
</gene>
<evidence type="ECO:0000313" key="5">
    <source>
        <dbReference type="EMBL" id="MDT0436596.1"/>
    </source>
</evidence>
<accession>A0ABD5EPR5</accession>
<feature type="disulfide bond" evidence="2">
    <location>
        <begin position="157"/>
        <end position="171"/>
    </location>
</feature>
<dbReference type="GO" id="GO:0016787">
    <property type="term" value="F:hydrolase activity"/>
    <property type="evidence" value="ECO:0007669"/>
    <property type="project" value="UniProtKB-KW"/>
</dbReference>
<dbReference type="SUPFAM" id="SSF52266">
    <property type="entry name" value="SGNH hydrolase"/>
    <property type="match status" value="1"/>
</dbReference>
<keyword evidence="3" id="KW-0732">Signal</keyword>
<dbReference type="RefSeq" id="WP_093831938.1">
    <property type="nucleotide sequence ID" value="NZ_JAVRES010000008.1"/>
</dbReference>
<feature type="active site" evidence="1">
    <location>
        <position position="323"/>
    </location>
</feature>
<sequence>MSRSLVPTVPAAARAALATAAALTAVLSVLVPASAAPSPAEEPPRYVALGDSYSADVFVRPWDPDDGCGRSYRDYPHQVAEAAGLRLVDVTCGAAEVEDGVLGPQPPSKILGPPSVPPEGGWPERPAQIQRLGADTDYVSVGIGGNTLGFGEIVTQCLERGLATLGFGTPCTDHFTAGEGRDWLEERFARLDEEFGRMMAAIRERAPHARVAVVGYPAIVPSASGCTWGVWRQLGTVAKGDMPWLDGLERRLNGLIARQATGHGAAYVDTYGPSAAHGLCAPAGERWMYGVRDDLTGDGDQTDPPSPLCAAIPGNGEACTFVHPNASGADNQARQVRAAFELPRAATATAVRRS</sequence>